<name>L9YUJ5_NATP1</name>
<keyword evidence="2" id="KW-1185">Reference proteome</keyword>
<evidence type="ECO:0000313" key="1">
    <source>
        <dbReference type="EMBL" id="ELY77804.1"/>
    </source>
</evidence>
<reference evidence="1 2" key="1">
    <citation type="journal article" date="2014" name="PLoS Genet.">
        <title>Phylogenetically driven sequencing of extremely halophilic archaea reveals strategies for static and dynamic osmo-response.</title>
        <authorList>
            <person name="Becker E.A."/>
            <person name="Seitzer P.M."/>
            <person name="Tritt A."/>
            <person name="Larsen D."/>
            <person name="Krusor M."/>
            <person name="Yao A.I."/>
            <person name="Wu D."/>
            <person name="Madern D."/>
            <person name="Eisen J.A."/>
            <person name="Darling A.E."/>
            <person name="Facciotti M.T."/>
        </authorList>
    </citation>
    <scope>NUCLEOTIDE SEQUENCE [LARGE SCALE GENOMIC DNA]</scope>
    <source>
        <strain evidence="1 2">DSM 15624</strain>
    </source>
</reference>
<comment type="caution">
    <text evidence="1">The sequence shown here is derived from an EMBL/GenBank/DDBJ whole genome shotgun (WGS) entry which is preliminary data.</text>
</comment>
<organism evidence="1 2">
    <name type="scientific">Natrinema pellirubrum (strain DSM 15624 / CIP 106293 / JCM 10476 / NCIMB 786 / 157)</name>
    <dbReference type="NCBI Taxonomy" id="797303"/>
    <lineage>
        <taxon>Archaea</taxon>
        <taxon>Methanobacteriati</taxon>
        <taxon>Methanobacteriota</taxon>
        <taxon>Stenosarchaea group</taxon>
        <taxon>Halobacteria</taxon>
        <taxon>Halobacteriales</taxon>
        <taxon>Natrialbaceae</taxon>
        <taxon>Natrinema</taxon>
    </lineage>
</organism>
<sequence length="117" mass="13363">MNPANDLFRSVLIFKRLYGTTSMLSHPHIMSKKFEVPIIADLAGDEEKFVTEFDQGVLVSLIKLSVAIANLLSKRLDMSVSVRHERNVKSFQGIIVRVYPRIGSNLRNEERFKWLGS</sequence>
<evidence type="ECO:0000313" key="2">
    <source>
        <dbReference type="Proteomes" id="UP000011593"/>
    </source>
</evidence>
<protein>
    <submittedName>
        <fullName evidence="1">Uncharacterized protein</fullName>
    </submittedName>
</protein>
<dbReference type="Proteomes" id="UP000011593">
    <property type="component" value="Unassembled WGS sequence"/>
</dbReference>
<accession>L9YUJ5</accession>
<dbReference type="EMBL" id="AOIE01000036">
    <property type="protein sequence ID" value="ELY77804.1"/>
    <property type="molecule type" value="Genomic_DNA"/>
</dbReference>
<gene>
    <name evidence="1" type="ORF">C488_06780</name>
</gene>
<proteinExistence type="predicted"/>
<dbReference type="AlphaFoldDB" id="L9YUJ5"/>